<feature type="compositionally biased region" description="Low complexity" evidence="10">
    <location>
        <begin position="913"/>
        <end position="924"/>
    </location>
</feature>
<feature type="region of interest" description="Disordered" evidence="10">
    <location>
        <begin position="1428"/>
        <end position="1474"/>
    </location>
</feature>
<dbReference type="Pfam" id="PF03456">
    <property type="entry name" value="uDENN"/>
    <property type="match status" value="1"/>
</dbReference>
<evidence type="ECO:0000256" key="6">
    <source>
        <dbReference type="ARBA" id="ARBA00022490"/>
    </source>
</evidence>
<feature type="domain" description="UDENN" evidence="11">
    <location>
        <begin position="12"/>
        <end position="747"/>
    </location>
</feature>
<dbReference type="Gene3D" id="3.30.450.200">
    <property type="match status" value="1"/>
</dbReference>
<dbReference type="PANTHER" id="PTHR13008:SF7">
    <property type="entry name" value="MAP KINASE-ACTIVATING DEATH DOMAIN PROTEIN"/>
    <property type="match status" value="1"/>
</dbReference>
<feature type="region of interest" description="Disordered" evidence="10">
    <location>
        <begin position="1207"/>
        <end position="1252"/>
    </location>
</feature>
<feature type="compositionally biased region" description="Low complexity" evidence="10">
    <location>
        <begin position="545"/>
        <end position="624"/>
    </location>
</feature>
<feature type="region of interest" description="Disordered" evidence="10">
    <location>
        <begin position="1111"/>
        <end position="1145"/>
    </location>
</feature>
<dbReference type="InterPro" id="IPR037516">
    <property type="entry name" value="Tripartite_DENN"/>
</dbReference>
<evidence type="ECO:0000313" key="12">
    <source>
        <dbReference type="EMBL" id="CAL8079643.1"/>
    </source>
</evidence>
<evidence type="ECO:0000256" key="1">
    <source>
        <dbReference type="ARBA" id="ARBA00004236"/>
    </source>
</evidence>
<feature type="compositionally biased region" description="Basic and acidic residues" evidence="10">
    <location>
        <begin position="1015"/>
        <end position="1024"/>
    </location>
</feature>
<accession>A0ABP1PZH7</accession>
<dbReference type="Proteomes" id="UP001642540">
    <property type="component" value="Unassembled WGS sequence"/>
</dbReference>
<feature type="compositionally biased region" description="Basic and acidic residues" evidence="10">
    <location>
        <begin position="984"/>
        <end position="995"/>
    </location>
</feature>
<dbReference type="Pfam" id="PF25328">
    <property type="entry name" value="PH_MADD"/>
    <property type="match status" value="1"/>
</dbReference>
<evidence type="ECO:0000256" key="3">
    <source>
        <dbReference type="ARBA" id="ARBA00005978"/>
    </source>
</evidence>
<feature type="compositionally biased region" description="Low complexity" evidence="10">
    <location>
        <begin position="1436"/>
        <end position="1457"/>
    </location>
</feature>
<keyword evidence="7" id="KW-0344">Guanine-nucleotide releasing factor</keyword>
<sequence length="1957" mass="213807">MSEKPLCPRLADYIVVVGSRTPNNQTSIQPPELLRRYPTEDHKDFPLPLDVVYFCQPEGCVLAGPKKPVLRDAVSFVFTLTDKDSGKTRYGVCLNFYRSTDRSSPPSSRRRVSNGNSDVRRQSWRKSLEKSSDSAFSSDHRSGVAPSDSERDCSSRRDSSDTATTTAAAPPPPPPTTFHSTNPFLTSSAQVARLEVNPTGNESESGGSQPPSPKTHRRRQRCRSHSLTSLCLLSHHPFFSSFRQCLSILKKLIDACHDNTLPRRTGASKIPPKESLWNVLTGRAGDGASSVILHNVREIETWILRLLSSPVPVPGNTRVELEVLPPDLHSPLVFALPDKTRFSLTDFPLHLPLELLGVESCLQVLTLILLECKVVIQSRDYSALSMSVLALVTMLYPLEYMFPVIPLLPTCMSCAEQLLLAPTPYIIGIPASFLPYKKHFRLPEDVWLVDLDANRISGPSNAERDSCNFVPALPEPEASVLRNHLKQLLKGTHVPMNSGGFIQALTSMSSAPFPELSSQHQPTQELHIEMNVSDRQQGQMTTPAASSSSTSSVAFPSSSQPSSSQQQQQQHQHQQLTFSPPSSSSSQQAQLSQQQQQQSSSKEGSAGTSPASSSLGLPGGLSATQSPQRSSVTTPTHQIQQLPGGHGNRHPTNFNPLIYGNDVDSVDVATRIAMVRFFNSPNLLANFSEHTRTLRLYPRPVVAFQISSFLRSRPHPASQFLCRFAKTQAVEYLAEWSLAPTNLAFLRVQTGVYDPTIIGDKAKWYAHLLEPINFNIYTDVPGLCSVLRGGQEVSVPPTDESGSDSDRAGSGESTSSYSSLSDFVSELASSDLSPIGPSSVAQRMKSYQQELENEDIQREFSAVDFERGDRNVTSLCSGLDSSTVYNPPISLQYPCDFARQRKGSESGSGSGSGSESSASSGAEDASGESRRPSVETKTSESRKGSDVTTTEPVSETSTTGAATSTTTTTTTTTASSLSVTSSEQRIRHPSTKEPVRQSSFGSGSLFGQIATQAKELVKETKRQSSQEGLLSQVDRLKSKTKEKLSEVRHSSSSGSEDHSFLAPLEQLTTQAKKAADNAGKSVHVGLSKTALDDITIASKSTWEDLTKTAKKGLMKSRGDSAENKEPEVQRRESLDRRDSTSSLSLSKAVVPQIKGDVGRAVGRDFFSNMSSELNGLASQTSSMFSDLFGGGGNRSSISACASPIRAGSPAPSVASSTGSLPAAVLRSTQKESPSSSTTANISHGPFPTGRKGLVERSNLIKHTTSHLHPQKQKGDFKMMQKLSGTQATSNTSAENQAFISEVANQVLAGEGVGWLRVGRLKKLFEDESYRVMAVAKLNKTLERKIGPDDHIDDVCITKPVWKGMLKMLQLLIGGLEHSSANRGLGGMASAFQILEIAHTHYWTKDINDISGESGSHYSQYLEPTGLSPGAMSMGASPVSSVQVSPEPSRRPSAQSGEHSTEETGSELFPSGATNTSDIFRDILQTKKPNLMSRLSSSESHIEGPEITAGPAPSTTNVVINPSWPPQGIQLPGSSGSKAKLTSRLSQMSLRSTVSDTELEQGSGRGKRSPSVWSSKSALAAGLRYHAGSLIPTGSSPTSPENGRMYVFEGLLKERSFLWEEMQFWEDVFLDAVAQERELVGMDQGPREMMDRYQSLSDSEKKRLEHEEDRLLATQLYNVVSFMLMMDVNRQALKQKIRRLLGKCHMGLVYSQEINQLLEQVTHLRGNAVDLKPVGSRLAHRQTFAVHAGSEPIGDLLFMEVRDDGLVLRNVAGAIVERWWWERLVNMTYSPKTKVLCLWRRNGGQTQLHKYHSRKCRQLYQAIKEAMERAAARRSCPLPGTDLGGEFPVEDMATGQCGLLQVCLEGVGLLFANSKFFVRLDHIRKCFTQKGGIFVLEEYNPKSRQVIQRKFKSAMAAEMIALHIHRMFSVYMTLLSLIESGETKEGVRPLRSPSNLHD</sequence>
<dbReference type="EMBL" id="CAXLJM020000013">
    <property type="protein sequence ID" value="CAL8079643.1"/>
    <property type="molecule type" value="Genomic_DNA"/>
</dbReference>
<dbReference type="InterPro" id="IPR001194">
    <property type="entry name" value="cDENN_dom"/>
</dbReference>
<feature type="compositionally biased region" description="Polar residues" evidence="10">
    <location>
        <begin position="534"/>
        <end position="544"/>
    </location>
</feature>
<keyword evidence="5" id="KW-1003">Cell membrane</keyword>
<dbReference type="SMART" id="SM00801">
    <property type="entry name" value="dDENN"/>
    <property type="match status" value="1"/>
</dbReference>
<keyword evidence="6" id="KW-0963">Cytoplasm</keyword>
<evidence type="ECO:0000256" key="7">
    <source>
        <dbReference type="ARBA" id="ARBA00022658"/>
    </source>
</evidence>
<dbReference type="Gene3D" id="3.40.50.11500">
    <property type="match status" value="1"/>
</dbReference>
<name>A0ABP1PZH7_9HEXA</name>
<feature type="compositionally biased region" description="Basic and acidic residues" evidence="10">
    <location>
        <begin position="1034"/>
        <end position="1059"/>
    </location>
</feature>
<protein>
    <recommendedName>
        <fullName evidence="4">MAP kinase-activating death domain protein</fullName>
    </recommendedName>
</protein>
<keyword evidence="13" id="KW-1185">Reference proteome</keyword>
<evidence type="ECO:0000313" key="13">
    <source>
        <dbReference type="Proteomes" id="UP001642540"/>
    </source>
</evidence>
<evidence type="ECO:0000259" key="11">
    <source>
        <dbReference type="PROSITE" id="PS50211"/>
    </source>
</evidence>
<evidence type="ECO:0000256" key="5">
    <source>
        <dbReference type="ARBA" id="ARBA00022475"/>
    </source>
</evidence>
<dbReference type="PANTHER" id="PTHR13008">
    <property type="entry name" value="MAP-KINASE ACTIVATING DEATH DOMAIN PROTEIN MADD /DENN/AEX-3 C.ELEGANS"/>
    <property type="match status" value="1"/>
</dbReference>
<evidence type="ECO:0000256" key="2">
    <source>
        <dbReference type="ARBA" id="ARBA00004496"/>
    </source>
</evidence>
<evidence type="ECO:0000256" key="10">
    <source>
        <dbReference type="SAM" id="MobiDB-lite"/>
    </source>
</evidence>
<dbReference type="Pfam" id="PF23629">
    <property type="entry name" value="Death_MADD"/>
    <property type="match status" value="1"/>
</dbReference>
<evidence type="ECO:0000256" key="8">
    <source>
        <dbReference type="ARBA" id="ARBA00022703"/>
    </source>
</evidence>
<dbReference type="InterPro" id="IPR039980">
    <property type="entry name" value="MADD"/>
</dbReference>
<comment type="subcellular location">
    <subcellularLocation>
        <location evidence="1">Cell membrane</location>
    </subcellularLocation>
    <subcellularLocation>
        <location evidence="2">Cytoplasm</location>
    </subcellularLocation>
</comment>
<feature type="region of interest" description="Disordered" evidence="10">
    <location>
        <begin position="791"/>
        <end position="817"/>
    </location>
</feature>
<organism evidence="12 13">
    <name type="scientific">Orchesella dallaii</name>
    <dbReference type="NCBI Taxonomy" id="48710"/>
    <lineage>
        <taxon>Eukaryota</taxon>
        <taxon>Metazoa</taxon>
        <taxon>Ecdysozoa</taxon>
        <taxon>Arthropoda</taxon>
        <taxon>Hexapoda</taxon>
        <taxon>Collembola</taxon>
        <taxon>Entomobryomorpha</taxon>
        <taxon>Entomobryoidea</taxon>
        <taxon>Orchesellidae</taxon>
        <taxon>Orchesellinae</taxon>
        <taxon>Orchesella</taxon>
    </lineage>
</organism>
<feature type="compositionally biased region" description="Basic and acidic residues" evidence="10">
    <location>
        <begin position="118"/>
        <end position="160"/>
    </location>
</feature>
<feature type="region of interest" description="Disordered" evidence="10">
    <location>
        <begin position="900"/>
        <end position="1003"/>
    </location>
</feature>
<gene>
    <name evidence="12" type="ORF">ODALV1_LOCUS4425</name>
</gene>
<reference evidence="12 13" key="1">
    <citation type="submission" date="2024-08" db="EMBL/GenBank/DDBJ databases">
        <authorList>
            <person name="Cucini C."/>
            <person name="Frati F."/>
        </authorList>
    </citation>
    <scope>NUCLEOTIDE SEQUENCE [LARGE SCALE GENOMIC DNA]</scope>
</reference>
<comment type="similarity">
    <text evidence="3">Belongs to the MADD family.</text>
</comment>
<keyword evidence="9" id="KW-0472">Membrane</keyword>
<dbReference type="InterPro" id="IPR005112">
    <property type="entry name" value="dDENN_dom"/>
</dbReference>
<keyword evidence="8" id="KW-0053">Apoptosis</keyword>
<comment type="caution">
    <text evidence="12">The sequence shown here is derived from an EMBL/GenBank/DDBJ whole genome shotgun (WGS) entry which is preliminary data.</text>
</comment>
<feature type="compositionally biased region" description="Low complexity" evidence="10">
    <location>
        <begin position="947"/>
        <end position="982"/>
    </location>
</feature>
<evidence type="ECO:0000256" key="9">
    <source>
        <dbReference type="ARBA" id="ARBA00023136"/>
    </source>
</evidence>
<dbReference type="InterPro" id="IPR005113">
    <property type="entry name" value="uDENN_dom"/>
</dbReference>
<feature type="compositionally biased region" description="Polar residues" evidence="10">
    <location>
        <begin position="1226"/>
        <end position="1241"/>
    </location>
</feature>
<proteinExistence type="inferred from homology"/>
<feature type="compositionally biased region" description="Basic and acidic residues" evidence="10">
    <location>
        <begin position="927"/>
        <end position="945"/>
    </location>
</feature>
<dbReference type="InterPro" id="IPR043153">
    <property type="entry name" value="DENN_C"/>
</dbReference>
<feature type="region of interest" description="Disordered" evidence="10">
    <location>
        <begin position="100"/>
        <end position="183"/>
    </location>
</feature>
<dbReference type="InterPro" id="IPR057469">
    <property type="entry name" value="PH_MADD"/>
</dbReference>
<feature type="region of interest" description="Disordered" evidence="10">
    <location>
        <begin position="1015"/>
        <end position="1061"/>
    </location>
</feature>
<feature type="region of interest" description="Disordered" evidence="10">
    <location>
        <begin position="1495"/>
        <end position="1514"/>
    </location>
</feature>
<dbReference type="PROSITE" id="PS50211">
    <property type="entry name" value="DENN"/>
    <property type="match status" value="1"/>
</dbReference>
<feature type="region of interest" description="Disordered" evidence="10">
    <location>
        <begin position="534"/>
        <end position="655"/>
    </location>
</feature>
<feature type="region of interest" description="Disordered" evidence="10">
    <location>
        <begin position="197"/>
        <end position="221"/>
    </location>
</feature>
<evidence type="ECO:0000256" key="4">
    <source>
        <dbReference type="ARBA" id="ARBA00017868"/>
    </source>
</evidence>
<feature type="compositionally biased region" description="Polar residues" evidence="10">
    <location>
        <begin position="1542"/>
        <end position="1555"/>
    </location>
</feature>
<feature type="region of interest" description="Disordered" evidence="10">
    <location>
        <begin position="1524"/>
        <end position="1572"/>
    </location>
</feature>
<dbReference type="Pfam" id="PF02141">
    <property type="entry name" value="DENN"/>
    <property type="match status" value="1"/>
</dbReference>
<feature type="compositionally biased region" description="Polar residues" evidence="10">
    <location>
        <begin position="625"/>
        <end position="641"/>
    </location>
</feature>
<feature type="compositionally biased region" description="Basic and acidic residues" evidence="10">
    <location>
        <begin position="1116"/>
        <end position="1139"/>
    </location>
</feature>
<dbReference type="InterPro" id="IPR056574">
    <property type="entry name" value="Death_MADD"/>
</dbReference>
<feature type="compositionally biased region" description="Low complexity" evidence="10">
    <location>
        <begin position="102"/>
        <end position="117"/>
    </location>
</feature>
<dbReference type="SMART" id="SM00799">
    <property type="entry name" value="DENN"/>
    <property type="match status" value="1"/>
</dbReference>
<dbReference type="SMART" id="SM00800">
    <property type="entry name" value="uDENN"/>
    <property type="match status" value="1"/>
</dbReference>